<feature type="transmembrane region" description="Helical" evidence="1">
    <location>
        <begin position="20"/>
        <end position="38"/>
    </location>
</feature>
<evidence type="ECO:0000313" key="2">
    <source>
        <dbReference type="EMBL" id="OQR87467.1"/>
    </source>
</evidence>
<feature type="transmembrane region" description="Helical" evidence="1">
    <location>
        <begin position="139"/>
        <end position="161"/>
    </location>
</feature>
<keyword evidence="1" id="KW-0812">Transmembrane</keyword>
<keyword evidence="1" id="KW-1133">Transmembrane helix</keyword>
<name>A0A1V9YP98_ACHHY</name>
<protein>
    <recommendedName>
        <fullName evidence="4">Transmembrane protein</fullName>
    </recommendedName>
</protein>
<dbReference type="AlphaFoldDB" id="A0A1V9YP98"/>
<comment type="caution">
    <text evidence="2">The sequence shown here is derived from an EMBL/GenBank/DDBJ whole genome shotgun (WGS) entry which is preliminary data.</text>
</comment>
<evidence type="ECO:0000256" key="1">
    <source>
        <dbReference type="SAM" id="Phobius"/>
    </source>
</evidence>
<keyword evidence="3" id="KW-1185">Reference proteome</keyword>
<keyword evidence="1" id="KW-0472">Membrane</keyword>
<proteinExistence type="predicted"/>
<dbReference type="OrthoDB" id="73139at2759"/>
<accession>A0A1V9YP98</accession>
<organism evidence="2 3">
    <name type="scientific">Achlya hypogyna</name>
    <name type="common">Oomycete</name>
    <name type="synonym">Protoachlya hypogyna</name>
    <dbReference type="NCBI Taxonomy" id="1202772"/>
    <lineage>
        <taxon>Eukaryota</taxon>
        <taxon>Sar</taxon>
        <taxon>Stramenopiles</taxon>
        <taxon>Oomycota</taxon>
        <taxon>Saprolegniomycetes</taxon>
        <taxon>Saprolegniales</taxon>
        <taxon>Achlyaceae</taxon>
        <taxon>Achlya</taxon>
    </lineage>
</organism>
<sequence length="1012" mass="111122">MATTVYCTSGTVVVGSYTRVLMLAAVATTVPLIVTVLSPRIRGSSPGLLYSSACLAGMPASYATDCVPINAIARAMCGLVSITWRGRRYVFDTMLWRRVPQNDVAATPVLPFAMVATAAPRVSALRLLVMPSRGQWRRVWLAVGATYVAFWLLGNVAYLSLIQANLDNDYYWAGFNSTGMHAYLANPFSHELLWSSDDFSIVLDSPAYGDDHQLYNGSDTSIIWGATDARRYLFKTPQSLLMAVVSLRTLDPCYLPWVATQYCWLDFNRIWEMANSRRRQERCADVTANGAVYLEAPLRNVNDWGAWKSCWGSIFEVGIALHLTQSAAGAKWLASVPAATSLLDEIAYWKAMGLTKFVTQWQNFKTVAYANTFSVTNVLGVTYALTLANTAGSLHPTQQTSMRIYWTLASDLWAVGGNASIVAGMSLVRGSGNYALVNTSSKSLLFYNLTLAKPLRNGLESYRATVGPFNSVDLVYVSAPPVVSAYYRHLTEALTTLLVSNHTAQSAYYELAIPSSIFPAPSVLVNDVSVAVVGGHVHCGNDNAAYPASVALYKYFGADALCYKNFAEQIWPTVHEMVVALASFKWSHGLNSADYGAICHLNDASTDACTATYINLASFLETFNQVFDEPEPAAQAVAALGAVNDVVIEVTQYVVYKSSSSSELFRMPLFPETDRPWAFYGWCYVYEWVLGSREVVSFRGDVGTVNVLSQYVATPNLTPDPAEVPRSLAAFCKYAVQYVTVVLIAVGAGVAANTIARGEGVEGLHLIYINRLVGLVWVGRSLLLLRSITALFLLNTSTLALVQVGHVTKLEEPPLPWYKTILAAAEVTWLVYVLNDVGSCVTLQYTSSYASKSSNLAWALAIAWTWVQPQRHQCTVERRCVNVNVDAGLICTGGNVTIGSTSRLQLAVGGVIACVIVCYTVERWREPKKAAVELSALCLSAQSIYLLHLDKWRHGNAYFLDTTSAIFAGVLAFEWHDTWLIFDIKTWRAYSRPTSKELLPPRFARAIPFEHI</sequence>
<evidence type="ECO:0000313" key="3">
    <source>
        <dbReference type="Proteomes" id="UP000243579"/>
    </source>
</evidence>
<gene>
    <name evidence="2" type="ORF">ACHHYP_08834</name>
</gene>
<dbReference type="EMBL" id="JNBR01001440">
    <property type="protein sequence ID" value="OQR87467.1"/>
    <property type="molecule type" value="Genomic_DNA"/>
</dbReference>
<reference evidence="2 3" key="1">
    <citation type="journal article" date="2014" name="Genome Biol. Evol.">
        <title>The secreted proteins of Achlya hypogyna and Thraustotheca clavata identify the ancestral oomycete secretome and reveal gene acquisitions by horizontal gene transfer.</title>
        <authorList>
            <person name="Misner I."/>
            <person name="Blouin N."/>
            <person name="Leonard G."/>
            <person name="Richards T.A."/>
            <person name="Lane C.E."/>
        </authorList>
    </citation>
    <scope>NUCLEOTIDE SEQUENCE [LARGE SCALE GENOMIC DNA]</scope>
    <source>
        <strain evidence="2 3">ATCC 48635</strain>
    </source>
</reference>
<dbReference type="Proteomes" id="UP000243579">
    <property type="component" value="Unassembled WGS sequence"/>
</dbReference>
<evidence type="ECO:0008006" key="4">
    <source>
        <dbReference type="Google" id="ProtNLM"/>
    </source>
</evidence>